<dbReference type="AlphaFoldDB" id="A0AA40FV60"/>
<keyword evidence="3" id="KW-1185">Reference proteome</keyword>
<gene>
    <name evidence="2" type="ORF">K0M31_005220</name>
</gene>
<dbReference type="Proteomes" id="UP001177670">
    <property type="component" value="Unassembled WGS sequence"/>
</dbReference>
<reference evidence="2" key="1">
    <citation type="submission" date="2021-10" db="EMBL/GenBank/DDBJ databases">
        <title>Melipona bicolor Genome sequencing and assembly.</title>
        <authorList>
            <person name="Araujo N.S."/>
            <person name="Arias M.C."/>
        </authorList>
    </citation>
    <scope>NUCLEOTIDE SEQUENCE</scope>
    <source>
        <strain evidence="2">USP_2M_L1-L4_2017</strain>
        <tissue evidence="2">Whole body</tissue>
    </source>
</reference>
<feature type="compositionally biased region" description="Basic and acidic residues" evidence="1">
    <location>
        <begin position="75"/>
        <end position="92"/>
    </location>
</feature>
<evidence type="ECO:0000313" key="2">
    <source>
        <dbReference type="EMBL" id="KAK1125668.1"/>
    </source>
</evidence>
<dbReference type="EMBL" id="JAHYIQ010000015">
    <property type="protein sequence ID" value="KAK1125668.1"/>
    <property type="molecule type" value="Genomic_DNA"/>
</dbReference>
<feature type="region of interest" description="Disordered" evidence="1">
    <location>
        <begin position="69"/>
        <end position="94"/>
    </location>
</feature>
<protein>
    <submittedName>
        <fullName evidence="2">Uncharacterized protein</fullName>
    </submittedName>
</protein>
<proteinExistence type="predicted"/>
<evidence type="ECO:0000313" key="3">
    <source>
        <dbReference type="Proteomes" id="UP001177670"/>
    </source>
</evidence>
<organism evidence="2 3">
    <name type="scientific">Melipona bicolor</name>
    <dbReference type="NCBI Taxonomy" id="60889"/>
    <lineage>
        <taxon>Eukaryota</taxon>
        <taxon>Metazoa</taxon>
        <taxon>Ecdysozoa</taxon>
        <taxon>Arthropoda</taxon>
        <taxon>Hexapoda</taxon>
        <taxon>Insecta</taxon>
        <taxon>Pterygota</taxon>
        <taxon>Neoptera</taxon>
        <taxon>Endopterygota</taxon>
        <taxon>Hymenoptera</taxon>
        <taxon>Apocrita</taxon>
        <taxon>Aculeata</taxon>
        <taxon>Apoidea</taxon>
        <taxon>Anthophila</taxon>
        <taxon>Apidae</taxon>
        <taxon>Melipona</taxon>
    </lineage>
</organism>
<name>A0AA40FV60_9HYME</name>
<evidence type="ECO:0000256" key="1">
    <source>
        <dbReference type="SAM" id="MobiDB-lite"/>
    </source>
</evidence>
<sequence>MDTSRPFREDTGFLPDKTFTVGPTRRVWGSSRNSSEHIMDAPLAPHLEPVLEGGQRDPLVIPRLGDAVGPRRSVVHPEDTSRESNSRSENRDATFIVAIPTV</sequence>
<comment type="caution">
    <text evidence="2">The sequence shown here is derived from an EMBL/GenBank/DDBJ whole genome shotgun (WGS) entry which is preliminary data.</text>
</comment>
<accession>A0AA40FV60</accession>